<sequence>MEKKDLQDLAAFLGKHSSGGTWRETTYAEFHRHERDDLPVLTLEYSADEGTYEAVWLVVDPPRTDDDPGAAADAAYAVGIDHALGVGL</sequence>
<keyword evidence="2" id="KW-1185">Reference proteome</keyword>
<organism evidence="1 2">
    <name type="scientific">Rhodococcoides trifolii</name>
    <dbReference type="NCBI Taxonomy" id="908250"/>
    <lineage>
        <taxon>Bacteria</taxon>
        <taxon>Bacillati</taxon>
        <taxon>Actinomycetota</taxon>
        <taxon>Actinomycetes</taxon>
        <taxon>Mycobacteriales</taxon>
        <taxon>Nocardiaceae</taxon>
        <taxon>Rhodococcoides</taxon>
    </lineage>
</organism>
<dbReference type="Proteomes" id="UP000654257">
    <property type="component" value="Unassembled WGS sequence"/>
</dbReference>
<name>A0A917D072_9NOCA</name>
<dbReference type="AlphaFoldDB" id="A0A917D072"/>
<dbReference type="RefSeq" id="WP_188544485.1">
    <property type="nucleotide sequence ID" value="NZ_BMCU01000002.1"/>
</dbReference>
<reference evidence="1" key="2">
    <citation type="submission" date="2020-09" db="EMBL/GenBank/DDBJ databases">
        <authorList>
            <person name="Sun Q."/>
            <person name="Sedlacek I."/>
        </authorList>
    </citation>
    <scope>NUCLEOTIDE SEQUENCE</scope>
    <source>
        <strain evidence="1">CCM 7905</strain>
    </source>
</reference>
<gene>
    <name evidence="1" type="ORF">GCM10007304_18190</name>
</gene>
<proteinExistence type="predicted"/>
<evidence type="ECO:0000313" key="1">
    <source>
        <dbReference type="EMBL" id="GGG04444.1"/>
    </source>
</evidence>
<accession>A0A917D072</accession>
<comment type="caution">
    <text evidence="1">The sequence shown here is derived from an EMBL/GenBank/DDBJ whole genome shotgun (WGS) entry which is preliminary data.</text>
</comment>
<dbReference type="EMBL" id="BMCU01000002">
    <property type="protein sequence ID" value="GGG04444.1"/>
    <property type="molecule type" value="Genomic_DNA"/>
</dbReference>
<protein>
    <submittedName>
        <fullName evidence="1">Uncharacterized protein</fullName>
    </submittedName>
</protein>
<evidence type="ECO:0000313" key="2">
    <source>
        <dbReference type="Proteomes" id="UP000654257"/>
    </source>
</evidence>
<reference evidence="1" key="1">
    <citation type="journal article" date="2014" name="Int. J. Syst. Evol. Microbiol.">
        <title>Complete genome sequence of Corynebacterium casei LMG S-19264T (=DSM 44701T), isolated from a smear-ripened cheese.</title>
        <authorList>
            <consortium name="US DOE Joint Genome Institute (JGI-PGF)"/>
            <person name="Walter F."/>
            <person name="Albersmeier A."/>
            <person name="Kalinowski J."/>
            <person name="Ruckert C."/>
        </authorList>
    </citation>
    <scope>NUCLEOTIDE SEQUENCE</scope>
    <source>
        <strain evidence="1">CCM 7905</strain>
    </source>
</reference>